<dbReference type="PANTHER" id="PTHR46579">
    <property type="entry name" value="F5/8 TYPE C DOMAIN-CONTAINING PROTEIN-RELATED"/>
    <property type="match status" value="1"/>
</dbReference>
<name>A0A1Y2IAZ4_TRAC3</name>
<evidence type="ECO:0000313" key="1">
    <source>
        <dbReference type="EMBL" id="OSC98297.1"/>
    </source>
</evidence>
<proteinExistence type="predicted"/>
<gene>
    <name evidence="1" type="ORF">PYCCODRAFT_1418135</name>
</gene>
<dbReference type="EMBL" id="KZ084140">
    <property type="protein sequence ID" value="OSC98297.1"/>
    <property type="molecule type" value="Genomic_DNA"/>
</dbReference>
<protein>
    <submittedName>
        <fullName evidence="1">Uncharacterized protein</fullName>
    </submittedName>
</protein>
<reference evidence="1 2" key="1">
    <citation type="journal article" date="2015" name="Biotechnol. Biofuels">
        <title>Enhanced degradation of softwood versus hardwood by the white-rot fungus Pycnoporus coccineus.</title>
        <authorList>
            <person name="Couturier M."/>
            <person name="Navarro D."/>
            <person name="Chevret D."/>
            <person name="Henrissat B."/>
            <person name="Piumi F."/>
            <person name="Ruiz-Duenas F.J."/>
            <person name="Martinez A.T."/>
            <person name="Grigoriev I.V."/>
            <person name="Riley R."/>
            <person name="Lipzen A."/>
            <person name="Berrin J.G."/>
            <person name="Master E.R."/>
            <person name="Rosso M.N."/>
        </authorList>
    </citation>
    <scope>NUCLEOTIDE SEQUENCE [LARGE SCALE GENOMIC DNA]</scope>
    <source>
        <strain evidence="1 2">BRFM310</strain>
    </source>
</reference>
<accession>A0A1Y2IAZ4</accession>
<sequence length="443" mass="50690">MHLVWENLIPNLVSLWSGDFKGLDLAQGDGDSPFVIPRDLWAELGDICVSANKTIPSAFGAALPNIATDRNLFTAEMWANFTLYLAPALLRERFRDSRYYKHFLHLVELLKICLQFEYSTSDVKTVRDGFAQWVKDYEKLYYQYDPERLSMCPLTLHALLHVGDSMEYSAPVWAAWEFPTERYCGILIPAVKSRRFPYASLNQYAVDIAQLSQIALRYDIEQELSLCRPHRALDEHAELRRTLQVADYPKAVLLAPHREQQIPTAVHTKLAQCLATRFNVTMAVARRHVPHTLHQWGKVQRTDGGDMIHAADLVPRSESGRDATYVRYQLLVDKYARIHNRPPEYEPRDYHGQLRNVYVVDLPASDELGTTSPSTLLLAAIRTVSTVRALDLAMPFYRKEGVLEVVDLAAVQCVVGRVFDVRRNWWAIIDRSGPYAQAEFIDD</sequence>
<evidence type="ECO:0000313" key="2">
    <source>
        <dbReference type="Proteomes" id="UP000193067"/>
    </source>
</evidence>
<organism evidence="1 2">
    <name type="scientific">Trametes coccinea (strain BRFM310)</name>
    <name type="common">Pycnoporus coccineus</name>
    <dbReference type="NCBI Taxonomy" id="1353009"/>
    <lineage>
        <taxon>Eukaryota</taxon>
        <taxon>Fungi</taxon>
        <taxon>Dikarya</taxon>
        <taxon>Basidiomycota</taxon>
        <taxon>Agaricomycotina</taxon>
        <taxon>Agaricomycetes</taxon>
        <taxon>Polyporales</taxon>
        <taxon>Polyporaceae</taxon>
        <taxon>Trametes</taxon>
    </lineage>
</organism>
<dbReference type="STRING" id="1353009.A0A1Y2IAZ4"/>
<dbReference type="OrthoDB" id="2404451at2759"/>
<dbReference type="AlphaFoldDB" id="A0A1Y2IAZ4"/>
<dbReference type="PANTHER" id="PTHR46579:SF1">
    <property type="entry name" value="F5_8 TYPE C DOMAIN-CONTAINING PROTEIN"/>
    <property type="match status" value="1"/>
</dbReference>
<keyword evidence="2" id="KW-1185">Reference proteome</keyword>
<dbReference type="Proteomes" id="UP000193067">
    <property type="component" value="Unassembled WGS sequence"/>
</dbReference>